<organism evidence="2 3">
    <name type="scientific">Streptomyces katsurahamanus</name>
    <dbReference type="NCBI Taxonomy" id="2577098"/>
    <lineage>
        <taxon>Bacteria</taxon>
        <taxon>Bacillati</taxon>
        <taxon>Actinomycetota</taxon>
        <taxon>Actinomycetes</taxon>
        <taxon>Kitasatosporales</taxon>
        <taxon>Streptomycetaceae</taxon>
        <taxon>Streptomyces</taxon>
    </lineage>
</organism>
<protein>
    <recommendedName>
        <fullName evidence="1">A-factor biosynthesis hotdog domain-containing protein</fullName>
    </recommendedName>
</protein>
<evidence type="ECO:0000313" key="2">
    <source>
        <dbReference type="EMBL" id="MQS34730.1"/>
    </source>
</evidence>
<name>A0ABW9NN42_9ACTN</name>
<evidence type="ECO:0000313" key="3">
    <source>
        <dbReference type="Proteomes" id="UP000460558"/>
    </source>
</evidence>
<dbReference type="InterPro" id="IPR047757">
    <property type="entry name" value="AfsA-like"/>
</dbReference>
<dbReference type="Pfam" id="PF03756">
    <property type="entry name" value="AfsA"/>
    <property type="match status" value="2"/>
</dbReference>
<dbReference type="EMBL" id="VDEQ01000033">
    <property type="protein sequence ID" value="MQS34730.1"/>
    <property type="molecule type" value="Genomic_DNA"/>
</dbReference>
<dbReference type="InterPro" id="IPR005509">
    <property type="entry name" value="AfsA_hotdog_dom"/>
</dbReference>
<feature type="domain" description="A-factor biosynthesis hotdog" evidence="1">
    <location>
        <begin position="22"/>
        <end position="155"/>
    </location>
</feature>
<keyword evidence="3" id="KW-1185">Reference proteome</keyword>
<dbReference type="NCBIfam" id="NF041195">
    <property type="entry name" value="ScbA_BarX_GamBu"/>
    <property type="match status" value="1"/>
</dbReference>
<accession>A0ABW9NN42</accession>
<dbReference type="InterPro" id="IPR029069">
    <property type="entry name" value="HotDog_dom_sf"/>
</dbReference>
<dbReference type="RefSeq" id="WP_153480907.1">
    <property type="nucleotide sequence ID" value="NZ_VDEQ01000033.1"/>
</dbReference>
<comment type="caution">
    <text evidence="2">The sequence shown here is derived from an EMBL/GenBank/DDBJ whole genome shotgun (WGS) entry which is preliminary data.</text>
</comment>
<sequence>MTSPNVHGSAVLHSRQPTARQLVRKVDSTEVLVADWRSVSYVQHVVTTEWPCAHSFYTADPESHTPLLFTESLRQALVLLSHTAFDIPLDHRLGWEYISSTITGEGLRTSAEPARVELHITHTTVNRRRQGSSRMTAEVEAVRDGRPVGSAQLRYTSYPEAIYRRVRGHYANAADCCAQALPPGPPADPSLVGRRNERDVVLSPTDRARVWRLRTDLTHPVLFDHPHDHIPGMVLLEAFDQAALAAGVPHRVRPLSFDTVFNRYVELNQPCLIEADVLDLSTVKLVATQNDAVAASALVTVAPI</sequence>
<dbReference type="Proteomes" id="UP000460558">
    <property type="component" value="Unassembled WGS sequence"/>
</dbReference>
<proteinExistence type="predicted"/>
<feature type="domain" description="A-factor biosynthesis hotdog" evidence="1">
    <location>
        <begin position="191"/>
        <end position="275"/>
    </location>
</feature>
<reference evidence="2 3" key="1">
    <citation type="submission" date="2019-06" db="EMBL/GenBank/DDBJ databases">
        <title>Comparative genomics and metabolomics analyses of clavulanic acid producing Streptomyces species provides insight into specialized metabolism and evolution of beta-lactam biosynthetic gene clusters.</title>
        <authorList>
            <person name="Moore M.A."/>
            <person name="Cruz-Morales P."/>
            <person name="Barona Gomez F."/>
            <person name="Kapil T."/>
        </authorList>
    </citation>
    <scope>NUCLEOTIDE SEQUENCE [LARGE SCALE GENOMIC DNA]</scope>
    <source>
        <strain evidence="2 3">T-272</strain>
    </source>
</reference>
<gene>
    <name evidence="2" type="ORF">FFZ77_03570</name>
</gene>
<dbReference type="SUPFAM" id="SSF54637">
    <property type="entry name" value="Thioesterase/thiol ester dehydrase-isomerase"/>
    <property type="match status" value="1"/>
</dbReference>
<evidence type="ECO:0000259" key="1">
    <source>
        <dbReference type="Pfam" id="PF03756"/>
    </source>
</evidence>